<dbReference type="Gene3D" id="3.50.50.60">
    <property type="entry name" value="FAD/NAD(P)-binding domain"/>
    <property type="match status" value="1"/>
</dbReference>
<comment type="caution">
    <text evidence="6">The sequence shown here is derived from an EMBL/GenBank/DDBJ whole genome shotgun (WGS) entry which is preliminary data.</text>
</comment>
<proteinExistence type="inferred from homology"/>
<name>A0A9P4H6D0_9PLEO</name>
<evidence type="ECO:0000256" key="1">
    <source>
        <dbReference type="ARBA" id="ARBA00010790"/>
    </source>
</evidence>
<protein>
    <submittedName>
        <fullName evidence="6">Choline dehydrogenase</fullName>
    </submittedName>
</protein>
<accession>A0A9P4H6D0</accession>
<keyword evidence="7" id="KW-1185">Reference proteome</keyword>
<evidence type="ECO:0000256" key="3">
    <source>
        <dbReference type="PIRSR" id="PIRSR000137-2"/>
    </source>
</evidence>
<evidence type="ECO:0000259" key="5">
    <source>
        <dbReference type="PROSITE" id="PS00624"/>
    </source>
</evidence>
<keyword evidence="4" id="KW-0732">Signal</keyword>
<dbReference type="Gene3D" id="3.30.560.10">
    <property type="entry name" value="Glucose Oxidase, domain 3"/>
    <property type="match status" value="1"/>
</dbReference>
<feature type="active site" description="Proton donor" evidence="2">
    <location>
        <position position="556"/>
    </location>
</feature>
<dbReference type="GO" id="GO:0016614">
    <property type="term" value="F:oxidoreductase activity, acting on CH-OH group of donors"/>
    <property type="evidence" value="ECO:0007669"/>
    <property type="project" value="InterPro"/>
</dbReference>
<feature type="chain" id="PRO_5040457449" evidence="4">
    <location>
        <begin position="20"/>
        <end position="623"/>
    </location>
</feature>
<dbReference type="PANTHER" id="PTHR11552">
    <property type="entry name" value="GLUCOSE-METHANOL-CHOLINE GMC OXIDOREDUCTASE"/>
    <property type="match status" value="1"/>
</dbReference>
<keyword evidence="3" id="KW-0274">FAD</keyword>
<evidence type="ECO:0000256" key="4">
    <source>
        <dbReference type="SAM" id="SignalP"/>
    </source>
</evidence>
<dbReference type="Pfam" id="PF05199">
    <property type="entry name" value="GMC_oxred_C"/>
    <property type="match status" value="1"/>
</dbReference>
<dbReference type="EMBL" id="ML978206">
    <property type="protein sequence ID" value="KAF2029006.1"/>
    <property type="molecule type" value="Genomic_DNA"/>
</dbReference>
<evidence type="ECO:0000313" key="6">
    <source>
        <dbReference type="EMBL" id="KAF2029006.1"/>
    </source>
</evidence>
<gene>
    <name evidence="6" type="ORF">EK21DRAFT_101479</name>
</gene>
<dbReference type="InterPro" id="IPR036188">
    <property type="entry name" value="FAD/NAD-bd_sf"/>
</dbReference>
<evidence type="ECO:0000313" key="7">
    <source>
        <dbReference type="Proteomes" id="UP000799777"/>
    </source>
</evidence>
<comment type="cofactor">
    <cofactor evidence="3">
        <name>FAD</name>
        <dbReference type="ChEBI" id="CHEBI:57692"/>
    </cofactor>
</comment>
<feature type="active site" description="Proton acceptor" evidence="2">
    <location>
        <position position="599"/>
    </location>
</feature>
<feature type="binding site" evidence="3">
    <location>
        <position position="260"/>
    </location>
    <ligand>
        <name>FAD</name>
        <dbReference type="ChEBI" id="CHEBI:57692"/>
    </ligand>
</feature>
<dbReference type="GO" id="GO:0044550">
    <property type="term" value="P:secondary metabolite biosynthetic process"/>
    <property type="evidence" value="ECO:0007669"/>
    <property type="project" value="TreeGrafter"/>
</dbReference>
<dbReference type="Pfam" id="PF00732">
    <property type="entry name" value="GMC_oxred_N"/>
    <property type="match status" value="1"/>
</dbReference>
<dbReference type="SUPFAM" id="SSF54373">
    <property type="entry name" value="FAD-linked reductases, C-terminal domain"/>
    <property type="match status" value="1"/>
</dbReference>
<dbReference type="PANTHER" id="PTHR11552:SF115">
    <property type="entry name" value="DEHYDROGENASE XPTC-RELATED"/>
    <property type="match status" value="1"/>
</dbReference>
<dbReference type="OrthoDB" id="269227at2759"/>
<dbReference type="InterPro" id="IPR012132">
    <property type="entry name" value="GMC_OxRdtase"/>
</dbReference>
<feature type="domain" description="Glucose-methanol-choline oxidoreductase N-terminal" evidence="5">
    <location>
        <begin position="305"/>
        <end position="319"/>
    </location>
</feature>
<keyword evidence="3" id="KW-0285">Flavoprotein</keyword>
<evidence type="ECO:0000256" key="2">
    <source>
        <dbReference type="PIRSR" id="PIRSR000137-1"/>
    </source>
</evidence>
<dbReference type="InterPro" id="IPR007867">
    <property type="entry name" value="GMC_OxRtase_C"/>
</dbReference>
<dbReference type="GO" id="GO:0050660">
    <property type="term" value="F:flavin adenine dinucleotide binding"/>
    <property type="evidence" value="ECO:0007669"/>
    <property type="project" value="InterPro"/>
</dbReference>
<dbReference type="PROSITE" id="PS00624">
    <property type="entry name" value="GMC_OXRED_2"/>
    <property type="match status" value="1"/>
</dbReference>
<organism evidence="6 7">
    <name type="scientific">Setomelanomma holmii</name>
    <dbReference type="NCBI Taxonomy" id="210430"/>
    <lineage>
        <taxon>Eukaryota</taxon>
        <taxon>Fungi</taxon>
        <taxon>Dikarya</taxon>
        <taxon>Ascomycota</taxon>
        <taxon>Pezizomycotina</taxon>
        <taxon>Dothideomycetes</taxon>
        <taxon>Pleosporomycetidae</taxon>
        <taxon>Pleosporales</taxon>
        <taxon>Pleosporineae</taxon>
        <taxon>Phaeosphaeriaceae</taxon>
        <taxon>Setomelanomma</taxon>
    </lineage>
</organism>
<dbReference type="PIRSF" id="PIRSF000137">
    <property type="entry name" value="Alcohol_oxidase"/>
    <property type="match status" value="1"/>
</dbReference>
<dbReference type="AlphaFoldDB" id="A0A9P4H6D0"/>
<dbReference type="SUPFAM" id="SSF51905">
    <property type="entry name" value="FAD/NAD(P)-binding domain"/>
    <property type="match status" value="1"/>
</dbReference>
<feature type="binding site" evidence="3">
    <location>
        <begin position="41"/>
        <end position="42"/>
    </location>
    <ligand>
        <name>FAD</name>
        <dbReference type="ChEBI" id="CHEBI:57692"/>
    </ligand>
</feature>
<dbReference type="Proteomes" id="UP000799777">
    <property type="component" value="Unassembled WGS sequence"/>
</dbReference>
<feature type="signal peptide" evidence="4">
    <location>
        <begin position="1"/>
        <end position="19"/>
    </location>
</feature>
<dbReference type="InterPro" id="IPR000172">
    <property type="entry name" value="GMC_OxRdtase_N"/>
</dbReference>
<reference evidence="6" key="1">
    <citation type="journal article" date="2020" name="Stud. Mycol.">
        <title>101 Dothideomycetes genomes: a test case for predicting lifestyles and emergence of pathogens.</title>
        <authorList>
            <person name="Haridas S."/>
            <person name="Albert R."/>
            <person name="Binder M."/>
            <person name="Bloem J."/>
            <person name="Labutti K."/>
            <person name="Salamov A."/>
            <person name="Andreopoulos B."/>
            <person name="Baker S."/>
            <person name="Barry K."/>
            <person name="Bills G."/>
            <person name="Bluhm B."/>
            <person name="Cannon C."/>
            <person name="Castanera R."/>
            <person name="Culley D."/>
            <person name="Daum C."/>
            <person name="Ezra D."/>
            <person name="Gonzalez J."/>
            <person name="Henrissat B."/>
            <person name="Kuo A."/>
            <person name="Liang C."/>
            <person name="Lipzen A."/>
            <person name="Lutzoni F."/>
            <person name="Magnuson J."/>
            <person name="Mondo S."/>
            <person name="Nolan M."/>
            <person name="Ohm R."/>
            <person name="Pangilinan J."/>
            <person name="Park H.-J."/>
            <person name="Ramirez L."/>
            <person name="Alfaro M."/>
            <person name="Sun H."/>
            <person name="Tritt A."/>
            <person name="Yoshinaga Y."/>
            <person name="Zwiers L.-H."/>
            <person name="Turgeon B."/>
            <person name="Goodwin S."/>
            <person name="Spatafora J."/>
            <person name="Crous P."/>
            <person name="Grigoriev I."/>
        </authorList>
    </citation>
    <scope>NUCLEOTIDE SEQUENCE</scope>
    <source>
        <strain evidence="6">CBS 110217</strain>
    </source>
</reference>
<comment type="similarity">
    <text evidence="1">Belongs to the GMC oxidoreductase family.</text>
</comment>
<sequence length="623" mass="66430">MVSMSLKTLLASVLIAADARVLNDKVGLNGTWDYIIVGGGTSGLTVADRLSENGKHSVLVLEYGPLNPDPSILLPSDTLVYHPDRFYNITSLPIPGLNNLTSLVAVGALVGGGSAVNGMFFDRGSASDYDAWETLGNGPAWNFQSLLPYFKKSVTFTPPTAAVAETYNYTWDVDAAYGGSGPVQVSFPPYQFPGQEFLWAGWEELGVKKPKEAAAGEAIGAIQAPSALNPVRRTRSYARTAHYERVANRTNLRLVTGVQVREVVFKNGGGNGTGLEATGVKGVNRYNVAETFEVNARKEVIVAAGAVWTPWLLQRSGIGPKSVLEKAGISVKKNLPGVGANFQDHAIGGGQWNWTKNVPSPTQMDVVTNTTFFAEAKKEYDQSRTGPLTVARGNQAAFLPLKVVAAEKWKGIVDAVAAQDSSPYLPATYEATLIAGYKAQQKLTAELLARDDSATYEFPFSGGPLGNGVLERPLSRGTILINTTDPSASPVVDFRTFSNPIDLQVAVSIVQFVRKFNALNAFTTLGAVEVSPGANVTSDAAIASFLRGSFTPTFAHPAGTASMMPEQHGGVVDPELQVYGVERLSIVDASVIPYLPATHICTTVYAIAEKAADLIKKRTAWAL</sequence>